<dbReference type="GO" id="GO:0003959">
    <property type="term" value="F:NADPH dehydrogenase activity"/>
    <property type="evidence" value="ECO:0007669"/>
    <property type="project" value="InterPro"/>
</dbReference>
<keyword evidence="3" id="KW-0288">FMN</keyword>
<dbReference type="RefSeq" id="WP_088818194.1">
    <property type="nucleotide sequence ID" value="NZ_FYEZ01000001.1"/>
</dbReference>
<dbReference type="OrthoDB" id="3169239at2"/>
<evidence type="ECO:0000313" key="8">
    <source>
        <dbReference type="EMBL" id="SNC65496.1"/>
    </source>
</evidence>
<evidence type="ECO:0000256" key="5">
    <source>
        <dbReference type="ARBA" id="ARBA00023002"/>
    </source>
</evidence>
<accession>A0A212TI37</accession>
<dbReference type="SUPFAM" id="SSF51395">
    <property type="entry name" value="FMN-linked oxidoreductases"/>
    <property type="match status" value="1"/>
</dbReference>
<dbReference type="AlphaFoldDB" id="A0A212TI37"/>
<dbReference type="EMBL" id="FYEZ01000001">
    <property type="protein sequence ID" value="SNC65496.1"/>
    <property type="molecule type" value="Genomic_DNA"/>
</dbReference>
<dbReference type="InterPro" id="IPR001155">
    <property type="entry name" value="OxRdtase_FMN_N"/>
</dbReference>
<keyword evidence="2" id="KW-0285">Flavoprotein</keyword>
<sequence length="385" mass="41233">MPRTVQLFEPLTVGELEVRHRAWVAAMCQYSCDPLTAPGVPNDWHLVHLGAFATGGASMIVTEAAAVTPEGRISPHDAGLWNDEQVAGWRRVNDFVHGLGTGVTTAVQLAHAGRKASTWRPFDTDGRSGSVAPGADADGRATSPETSGWQTLAPTDEAFGELAAPRAMTEEEIRATVTAFGDAAERAVEAGFDAVQVHGAHGYLIHQFTSPLVNTRTDAWGGSEEGRFRFGLEVVREVRRRVPASMPVLLRISATDWEEVEGDLAMMSRFAVAAADLGVDMVDVSAGGNLPRPTIPTGPGYQVRLATEIRAALREAGHEIPVGAVGEISSPHQAETIVGQEQADLVLLARAALADPHWWMRAAHELGAQPLTIGQYERARLDRLA</sequence>
<dbReference type="InterPro" id="IPR013785">
    <property type="entry name" value="Aldolase_TIM"/>
</dbReference>
<proteinExistence type="predicted"/>
<evidence type="ECO:0000256" key="4">
    <source>
        <dbReference type="ARBA" id="ARBA00022857"/>
    </source>
</evidence>
<dbReference type="GO" id="GO:0050661">
    <property type="term" value="F:NADP binding"/>
    <property type="evidence" value="ECO:0007669"/>
    <property type="project" value="InterPro"/>
</dbReference>
<organism evidence="8 9">
    <name type="scientific">Kytococcus aerolatus</name>
    <dbReference type="NCBI Taxonomy" id="592308"/>
    <lineage>
        <taxon>Bacteria</taxon>
        <taxon>Bacillati</taxon>
        <taxon>Actinomycetota</taxon>
        <taxon>Actinomycetes</taxon>
        <taxon>Micrococcales</taxon>
        <taxon>Kytococcaceae</taxon>
        <taxon>Kytococcus</taxon>
    </lineage>
</organism>
<keyword evidence="4" id="KW-0521">NADP</keyword>
<keyword evidence="9" id="KW-1185">Reference proteome</keyword>
<protein>
    <submittedName>
        <fullName evidence="8">2,4-dienoyl-CoA reductase</fullName>
    </submittedName>
</protein>
<dbReference type="GO" id="GO:0010181">
    <property type="term" value="F:FMN binding"/>
    <property type="evidence" value="ECO:0007669"/>
    <property type="project" value="InterPro"/>
</dbReference>
<evidence type="ECO:0000256" key="6">
    <source>
        <dbReference type="SAM" id="MobiDB-lite"/>
    </source>
</evidence>
<evidence type="ECO:0000259" key="7">
    <source>
        <dbReference type="Pfam" id="PF00724"/>
    </source>
</evidence>
<gene>
    <name evidence="8" type="ORF">SAMN05445756_1344</name>
</gene>
<dbReference type="PANTHER" id="PTHR43303">
    <property type="entry name" value="NADPH DEHYDROGENASE C23G7.10C-RELATED"/>
    <property type="match status" value="1"/>
</dbReference>
<evidence type="ECO:0000256" key="1">
    <source>
        <dbReference type="ARBA" id="ARBA00001917"/>
    </source>
</evidence>
<dbReference type="Pfam" id="PF00724">
    <property type="entry name" value="Oxidored_FMN"/>
    <property type="match status" value="1"/>
</dbReference>
<comment type="cofactor">
    <cofactor evidence="1">
        <name>FMN</name>
        <dbReference type="ChEBI" id="CHEBI:58210"/>
    </cofactor>
</comment>
<keyword evidence="5" id="KW-0560">Oxidoreductase</keyword>
<feature type="compositionally biased region" description="Polar residues" evidence="6">
    <location>
        <begin position="143"/>
        <end position="153"/>
    </location>
</feature>
<feature type="region of interest" description="Disordered" evidence="6">
    <location>
        <begin position="118"/>
        <end position="154"/>
    </location>
</feature>
<feature type="domain" description="NADH:flavin oxidoreductase/NADH oxidase N-terminal" evidence="7">
    <location>
        <begin position="6"/>
        <end position="366"/>
    </location>
</feature>
<evidence type="ECO:0000313" key="9">
    <source>
        <dbReference type="Proteomes" id="UP000198122"/>
    </source>
</evidence>
<dbReference type="InterPro" id="IPR044152">
    <property type="entry name" value="YqjM-like"/>
</dbReference>
<evidence type="ECO:0000256" key="3">
    <source>
        <dbReference type="ARBA" id="ARBA00022643"/>
    </source>
</evidence>
<evidence type="ECO:0000256" key="2">
    <source>
        <dbReference type="ARBA" id="ARBA00022630"/>
    </source>
</evidence>
<name>A0A212TI37_9MICO</name>
<dbReference type="Proteomes" id="UP000198122">
    <property type="component" value="Unassembled WGS sequence"/>
</dbReference>
<dbReference type="Gene3D" id="3.20.20.70">
    <property type="entry name" value="Aldolase class I"/>
    <property type="match status" value="1"/>
</dbReference>
<reference evidence="8 9" key="1">
    <citation type="submission" date="2017-06" db="EMBL/GenBank/DDBJ databases">
        <authorList>
            <person name="Kim H.J."/>
            <person name="Triplett B.A."/>
        </authorList>
    </citation>
    <scope>NUCLEOTIDE SEQUENCE [LARGE SCALE GENOMIC DNA]</scope>
    <source>
        <strain evidence="8 9">DSM 22179</strain>
    </source>
</reference>
<dbReference type="PANTHER" id="PTHR43303:SF4">
    <property type="entry name" value="NADPH DEHYDROGENASE C23G7.10C-RELATED"/>
    <property type="match status" value="1"/>
</dbReference>